<protein>
    <submittedName>
        <fullName evidence="1">Uncharacterized protein</fullName>
    </submittedName>
</protein>
<dbReference type="AlphaFoldDB" id="A0A401QCL1"/>
<dbReference type="GO" id="GO:0005545">
    <property type="term" value="F:1-phosphatidylinositol binding"/>
    <property type="evidence" value="ECO:0007669"/>
    <property type="project" value="TreeGrafter"/>
</dbReference>
<accession>A0A401QCL1</accession>
<dbReference type="InterPro" id="IPR042427">
    <property type="entry name" value="ZFYV1"/>
</dbReference>
<keyword evidence="2" id="KW-1185">Reference proteome</keyword>
<reference evidence="1 2" key="1">
    <citation type="journal article" date="2018" name="Nat. Ecol. Evol.">
        <title>Shark genomes provide insights into elasmobranch evolution and the origin of vertebrates.</title>
        <authorList>
            <person name="Hara Y"/>
            <person name="Yamaguchi K"/>
            <person name="Onimaru K"/>
            <person name="Kadota M"/>
            <person name="Koyanagi M"/>
            <person name="Keeley SD"/>
            <person name="Tatsumi K"/>
            <person name="Tanaka K"/>
            <person name="Motone F"/>
            <person name="Kageyama Y"/>
            <person name="Nozu R"/>
            <person name="Adachi N"/>
            <person name="Nishimura O"/>
            <person name="Nakagawa R"/>
            <person name="Tanegashima C"/>
            <person name="Kiyatake I"/>
            <person name="Matsumoto R"/>
            <person name="Murakumo K"/>
            <person name="Nishida K"/>
            <person name="Terakita A"/>
            <person name="Kuratani S"/>
            <person name="Sato K"/>
            <person name="Hyodo S Kuraku.S."/>
        </authorList>
    </citation>
    <scope>NUCLEOTIDE SEQUENCE [LARGE SCALE GENOMIC DNA]</scope>
</reference>
<dbReference type="Proteomes" id="UP000288216">
    <property type="component" value="Unassembled WGS sequence"/>
</dbReference>
<dbReference type="EMBL" id="BFAA01034255">
    <property type="protein sequence ID" value="GCB83103.1"/>
    <property type="molecule type" value="Genomic_DNA"/>
</dbReference>
<evidence type="ECO:0000313" key="2">
    <source>
        <dbReference type="Proteomes" id="UP000288216"/>
    </source>
</evidence>
<proteinExistence type="predicted"/>
<gene>
    <name evidence="1" type="ORF">scyTo_0023814</name>
</gene>
<name>A0A401QCL1_SCYTO</name>
<dbReference type="GO" id="GO:0140042">
    <property type="term" value="P:lipid droplet formation"/>
    <property type="evidence" value="ECO:0007669"/>
    <property type="project" value="TreeGrafter"/>
</dbReference>
<evidence type="ECO:0000313" key="1">
    <source>
        <dbReference type="EMBL" id="GCB83103.1"/>
    </source>
</evidence>
<feature type="non-terminal residue" evidence="1">
    <location>
        <position position="65"/>
    </location>
</feature>
<comment type="caution">
    <text evidence="1">The sequence shown here is derived from an EMBL/GenBank/DDBJ whole genome shotgun (WGS) entry which is preliminary data.</text>
</comment>
<dbReference type="PANTHER" id="PTHR46624">
    <property type="entry name" value="AGAP002036-PA"/>
    <property type="match status" value="1"/>
</dbReference>
<dbReference type="GO" id="GO:0005547">
    <property type="term" value="F:phosphatidylinositol-3,4,5-trisphosphate binding"/>
    <property type="evidence" value="ECO:0007669"/>
    <property type="project" value="TreeGrafter"/>
</dbReference>
<dbReference type="GO" id="GO:0032266">
    <property type="term" value="F:phosphatidylinositol-3-phosphate binding"/>
    <property type="evidence" value="ECO:0007669"/>
    <property type="project" value="TreeGrafter"/>
</dbReference>
<dbReference type="STRING" id="75743.A0A401QCL1"/>
<organism evidence="1 2">
    <name type="scientific">Scyliorhinus torazame</name>
    <name type="common">Cloudy catshark</name>
    <name type="synonym">Catulus torazame</name>
    <dbReference type="NCBI Taxonomy" id="75743"/>
    <lineage>
        <taxon>Eukaryota</taxon>
        <taxon>Metazoa</taxon>
        <taxon>Chordata</taxon>
        <taxon>Craniata</taxon>
        <taxon>Vertebrata</taxon>
        <taxon>Chondrichthyes</taxon>
        <taxon>Elasmobranchii</taxon>
        <taxon>Galeomorphii</taxon>
        <taxon>Galeoidea</taxon>
        <taxon>Carcharhiniformes</taxon>
        <taxon>Scyliorhinidae</taxon>
        <taxon>Scyliorhinus</taxon>
    </lineage>
</organism>
<dbReference type="GO" id="GO:0043325">
    <property type="term" value="F:phosphatidylinositol-3,4-bisphosphate binding"/>
    <property type="evidence" value="ECO:0007669"/>
    <property type="project" value="TreeGrafter"/>
</dbReference>
<dbReference type="PANTHER" id="PTHR46624:SF2">
    <property type="entry name" value="SI:CH211-11N16.2-RELATED"/>
    <property type="match status" value="1"/>
</dbReference>
<dbReference type="GO" id="GO:0005811">
    <property type="term" value="C:lipid droplet"/>
    <property type="evidence" value="ECO:0007669"/>
    <property type="project" value="TreeGrafter"/>
</dbReference>
<sequence length="65" mass="6965">MSVPERGWGSAALRVCDDCFRTCGKSTGKQLEAAREGKGLMARRITEVAQSTLDAMTSAVEYPLG</sequence>